<accession>A0A2T0RS77</accession>
<evidence type="ECO:0000313" key="1">
    <source>
        <dbReference type="EMBL" id="PRY23977.1"/>
    </source>
</evidence>
<evidence type="ECO:0000313" key="2">
    <source>
        <dbReference type="Proteomes" id="UP000239209"/>
    </source>
</evidence>
<dbReference type="AlphaFoldDB" id="A0A2T0RS77"/>
<evidence type="ECO:0008006" key="3">
    <source>
        <dbReference type="Google" id="ProtNLM"/>
    </source>
</evidence>
<sequence length="115" mass="12193">MGALTVCRDCCCGSADKHPGVDHDGQLTAIRGAVGERHRVRVSECLRVCERSNVVVVHPTPAARRAGARLVHLGDVLDDHLVDAVVDWLDAGGPGKAEAPTVLIGCIFDPKDYAD</sequence>
<reference evidence="1 2" key="1">
    <citation type="submission" date="2018-03" db="EMBL/GenBank/DDBJ databases">
        <title>Genomic Encyclopedia of Archaeal and Bacterial Type Strains, Phase II (KMG-II): from individual species to whole genera.</title>
        <authorList>
            <person name="Goeker M."/>
        </authorList>
    </citation>
    <scope>NUCLEOTIDE SEQUENCE [LARGE SCALE GENOMIC DNA]</scope>
    <source>
        <strain evidence="1 2">DSM 45348</strain>
    </source>
</reference>
<dbReference type="EMBL" id="PVZG01000014">
    <property type="protein sequence ID" value="PRY23977.1"/>
    <property type="molecule type" value="Genomic_DNA"/>
</dbReference>
<protein>
    <recommendedName>
        <fullName evidence="3">(2Fe-2S) ferredoxin domain-containing protein</fullName>
    </recommendedName>
</protein>
<gene>
    <name evidence="1" type="ORF">CLV70_114110</name>
</gene>
<name>A0A2T0RS77_9ACTN</name>
<proteinExistence type="predicted"/>
<dbReference type="Proteomes" id="UP000239209">
    <property type="component" value="Unassembled WGS sequence"/>
</dbReference>
<comment type="caution">
    <text evidence="1">The sequence shown here is derived from an EMBL/GenBank/DDBJ whole genome shotgun (WGS) entry which is preliminary data.</text>
</comment>
<organism evidence="1 2">
    <name type="scientific">Pseudosporangium ferrugineum</name>
    <dbReference type="NCBI Taxonomy" id="439699"/>
    <lineage>
        <taxon>Bacteria</taxon>
        <taxon>Bacillati</taxon>
        <taxon>Actinomycetota</taxon>
        <taxon>Actinomycetes</taxon>
        <taxon>Micromonosporales</taxon>
        <taxon>Micromonosporaceae</taxon>
        <taxon>Pseudosporangium</taxon>
    </lineage>
</organism>
<keyword evidence="2" id="KW-1185">Reference proteome</keyword>